<sequence>MVVFKIHLSISSCHRFEVAKVLFARPGPYHILIGCRGAINRANDAISKLKQLSPNSSSTAEPLSIDITSEESISAAFKQVQEKFGHVDILVNNAGLALDTAVTSGQLVPREGWNQTYDVNVTGTHLFTSTFAPLLLTSLAPTPRLNFITSGLSPRYTLAPAGWPKPDTLWFPYHVSKAAMNMLVTEWAHLLRNDGVAVFNVSPGGPWGRLIRPVGAAFCADVIEGSRDEQAWPPKVIRKDEVQPW</sequence>
<evidence type="ECO:0000256" key="1">
    <source>
        <dbReference type="ARBA" id="ARBA00006484"/>
    </source>
</evidence>
<protein>
    <submittedName>
        <fullName evidence="3">NAD(P)-binding protein</fullName>
    </submittedName>
</protein>
<dbReference type="OMA" id="VWSISPG"/>
<dbReference type="InterPro" id="IPR002347">
    <property type="entry name" value="SDR_fam"/>
</dbReference>
<dbReference type="OrthoDB" id="1933717at2759"/>
<evidence type="ECO:0000256" key="2">
    <source>
        <dbReference type="ARBA" id="ARBA00023002"/>
    </source>
</evidence>
<gene>
    <name evidence="3" type="ORF">P174DRAFT_460087</name>
</gene>
<dbReference type="RefSeq" id="XP_024682550.1">
    <property type="nucleotide sequence ID" value="XM_024829841.1"/>
</dbReference>
<dbReference type="Pfam" id="PF00106">
    <property type="entry name" value="adh_short"/>
    <property type="match status" value="1"/>
</dbReference>
<keyword evidence="4" id="KW-1185">Reference proteome</keyword>
<proteinExistence type="inferred from homology"/>
<dbReference type="GO" id="GO:0016616">
    <property type="term" value="F:oxidoreductase activity, acting on the CH-OH group of donors, NAD or NADP as acceptor"/>
    <property type="evidence" value="ECO:0007669"/>
    <property type="project" value="UniProtKB-ARBA"/>
</dbReference>
<dbReference type="VEuPathDB" id="FungiDB:P174DRAFT_460087"/>
<dbReference type="PANTHER" id="PTHR43008:SF8">
    <property type="entry name" value="BENZIL REDUCTASE ((S)-BENZOIN FORMING) IRC24"/>
    <property type="match status" value="1"/>
</dbReference>
<dbReference type="Gene3D" id="3.40.50.720">
    <property type="entry name" value="NAD(P)-binding Rossmann-like Domain"/>
    <property type="match status" value="1"/>
</dbReference>
<keyword evidence="2" id="KW-0560">Oxidoreductase</keyword>
<dbReference type="InterPro" id="IPR036291">
    <property type="entry name" value="NAD(P)-bd_dom_sf"/>
</dbReference>
<dbReference type="EMBL" id="MSZS01000004">
    <property type="protein sequence ID" value="PKX93955.1"/>
    <property type="molecule type" value="Genomic_DNA"/>
</dbReference>
<reference evidence="4" key="1">
    <citation type="journal article" date="2018" name="Proc. Natl. Acad. Sci. U.S.A.">
        <title>Linking secondary metabolites to gene clusters through genome sequencing of six diverse Aspergillus species.</title>
        <authorList>
            <person name="Kaerboelling I."/>
            <person name="Vesth T.C."/>
            <person name="Frisvad J.C."/>
            <person name="Nybo J.L."/>
            <person name="Theobald S."/>
            <person name="Kuo A."/>
            <person name="Bowyer P."/>
            <person name="Matsuda Y."/>
            <person name="Mondo S."/>
            <person name="Lyhne E.K."/>
            <person name="Kogle M.E."/>
            <person name="Clum A."/>
            <person name="Lipzen A."/>
            <person name="Salamov A."/>
            <person name="Ngan C.Y."/>
            <person name="Daum C."/>
            <person name="Chiniquy J."/>
            <person name="Barry K."/>
            <person name="LaButti K."/>
            <person name="Haridas S."/>
            <person name="Simmons B.A."/>
            <person name="Magnuson J.K."/>
            <person name="Mortensen U.H."/>
            <person name="Larsen T.O."/>
            <person name="Grigoriev I.V."/>
            <person name="Baker S.E."/>
            <person name="Andersen M.R."/>
        </authorList>
    </citation>
    <scope>NUCLEOTIDE SEQUENCE [LARGE SCALE GENOMIC DNA]</scope>
    <source>
        <strain evidence="4">IBT 16806</strain>
    </source>
</reference>
<organism evidence="3 4">
    <name type="scientific">Aspergillus novofumigatus (strain IBT 16806)</name>
    <dbReference type="NCBI Taxonomy" id="1392255"/>
    <lineage>
        <taxon>Eukaryota</taxon>
        <taxon>Fungi</taxon>
        <taxon>Dikarya</taxon>
        <taxon>Ascomycota</taxon>
        <taxon>Pezizomycotina</taxon>
        <taxon>Eurotiomycetes</taxon>
        <taxon>Eurotiomycetidae</taxon>
        <taxon>Eurotiales</taxon>
        <taxon>Aspergillaceae</taxon>
        <taxon>Aspergillus</taxon>
        <taxon>Aspergillus subgen. Fumigati</taxon>
    </lineage>
</organism>
<name>A0A2I1C8N7_ASPN1</name>
<dbReference type="GeneID" id="36537167"/>
<comment type="similarity">
    <text evidence="1">Belongs to the short-chain dehydrogenases/reductases (SDR) family.</text>
</comment>
<dbReference type="AlphaFoldDB" id="A0A2I1C8N7"/>
<evidence type="ECO:0000313" key="4">
    <source>
        <dbReference type="Proteomes" id="UP000234474"/>
    </source>
</evidence>
<accession>A0A2I1C8N7</accession>
<dbReference type="GO" id="GO:0050664">
    <property type="term" value="F:oxidoreductase activity, acting on NAD(P)H, oxygen as acceptor"/>
    <property type="evidence" value="ECO:0007669"/>
    <property type="project" value="TreeGrafter"/>
</dbReference>
<evidence type="ECO:0000313" key="3">
    <source>
        <dbReference type="EMBL" id="PKX93955.1"/>
    </source>
</evidence>
<dbReference type="Proteomes" id="UP000234474">
    <property type="component" value="Unassembled WGS sequence"/>
</dbReference>
<dbReference type="SUPFAM" id="SSF51735">
    <property type="entry name" value="NAD(P)-binding Rossmann-fold domains"/>
    <property type="match status" value="1"/>
</dbReference>
<dbReference type="PRINTS" id="PR00081">
    <property type="entry name" value="GDHRDH"/>
</dbReference>
<comment type="caution">
    <text evidence="3">The sequence shown here is derived from an EMBL/GenBank/DDBJ whole genome shotgun (WGS) entry which is preliminary data.</text>
</comment>
<dbReference type="PANTHER" id="PTHR43008">
    <property type="entry name" value="BENZIL REDUCTASE"/>
    <property type="match status" value="1"/>
</dbReference>